<accession>A9BKN0</accession>
<keyword evidence="3" id="KW-0687">Ribonucleoprotein</keyword>
<dbReference type="Proteomes" id="UP000243127">
    <property type="component" value="Nucleomorph 2"/>
</dbReference>
<dbReference type="RefSeq" id="XP_001712360.1">
    <property type="nucleotide sequence ID" value="XM_001712308.1"/>
</dbReference>
<geneLocation type="nucleomorph" evidence="4"/>
<dbReference type="GO" id="GO:0003735">
    <property type="term" value="F:structural constituent of ribosome"/>
    <property type="evidence" value="ECO:0007669"/>
    <property type="project" value="InterPro"/>
</dbReference>
<sequence>MSLIKIKKNRSYHSRFQLKWRRRREGKTDYYSRKRLITQDKRKYNSPKYRMVVRITKKNIICQFTQSLLEGDRVLMAGYSNKIGKQLEFFCGPTAFHIAYFCGVYLANRILFKKENKNSETPNVRKKYAKSIFAILDIGLTRATTGHRVFAAMKGALDGGITIPYNEKRFPGYNSKDGFTPENFIYRALGLHVRDYVTKLKEEDEEKYQIEFGTRIKKNENNLYFENTPEIKNIQDQINKIMSENYKNCFQNMTKKVGFEKS</sequence>
<dbReference type="EMBL" id="CP000882">
    <property type="protein sequence ID" value="ABW98035.1"/>
    <property type="molecule type" value="Genomic_DNA"/>
</dbReference>
<dbReference type="GO" id="GO:0008097">
    <property type="term" value="F:5S rRNA binding"/>
    <property type="evidence" value="ECO:0007669"/>
    <property type="project" value="InterPro"/>
</dbReference>
<evidence type="ECO:0000256" key="2">
    <source>
        <dbReference type="ARBA" id="ARBA00022980"/>
    </source>
</evidence>
<reference evidence="4 5" key="1">
    <citation type="journal article" date="2007" name="Proc. Natl. Acad. Sci. U.S.A.">
        <title>Nucleomorph genome of Hemiselmis andersenii reveals complete intron loss and compaction as a driver of protein structure and function.</title>
        <authorList>
            <person name="Lane C.E."/>
            <person name="van den Heuvel K."/>
            <person name="Kozera C."/>
            <person name="Curtis B.A."/>
            <person name="Parsons B.J."/>
            <person name="Bowman S."/>
            <person name="Archibald J.M."/>
        </authorList>
    </citation>
    <scope>NUCLEOTIDE SEQUENCE [LARGE SCALE GENOMIC DNA]</scope>
    <source>
        <strain evidence="4 5">CCMP644</strain>
    </source>
</reference>
<gene>
    <name evidence="4" type="ORF">HAN_2g208</name>
</gene>
<keyword evidence="4" id="KW-0542">Nucleomorph</keyword>
<dbReference type="InterPro" id="IPR005485">
    <property type="entry name" value="Rbsml_uL18_euk_arch"/>
</dbReference>
<dbReference type="AlphaFoldDB" id="A9BKN0"/>
<dbReference type="SUPFAM" id="SSF53137">
    <property type="entry name" value="Translational machinery components"/>
    <property type="match status" value="1"/>
</dbReference>
<dbReference type="PANTHER" id="PTHR23410:SF12">
    <property type="entry name" value="LARGE RIBOSOMAL SUBUNIT PROTEIN UL18"/>
    <property type="match status" value="1"/>
</dbReference>
<dbReference type="GeneID" id="5739356"/>
<dbReference type="PANTHER" id="PTHR23410">
    <property type="entry name" value="RIBOSOMAL PROTEIN L5-RELATED"/>
    <property type="match status" value="1"/>
</dbReference>
<dbReference type="CDD" id="cd00432">
    <property type="entry name" value="Ribosomal_L18_L5e"/>
    <property type="match status" value="1"/>
</dbReference>
<evidence type="ECO:0000313" key="5">
    <source>
        <dbReference type="Proteomes" id="UP000243127"/>
    </source>
</evidence>
<dbReference type="Gene3D" id="3.30.420.100">
    <property type="match status" value="1"/>
</dbReference>
<dbReference type="GO" id="GO:0022625">
    <property type="term" value="C:cytosolic large ribosomal subunit"/>
    <property type="evidence" value="ECO:0007669"/>
    <property type="project" value="TreeGrafter"/>
</dbReference>
<name>A9BKN0_HEMAN</name>
<dbReference type="Pfam" id="PF17144">
    <property type="entry name" value="Ribosomal_L5e"/>
    <property type="match status" value="1"/>
</dbReference>
<proteinExistence type="inferred from homology"/>
<protein>
    <submittedName>
        <fullName evidence="4">Rpl5</fullName>
    </submittedName>
</protein>
<dbReference type="GO" id="GO:0006412">
    <property type="term" value="P:translation"/>
    <property type="evidence" value="ECO:0007669"/>
    <property type="project" value="InterPro"/>
</dbReference>
<dbReference type="GO" id="GO:0000027">
    <property type="term" value="P:ribosomal large subunit assembly"/>
    <property type="evidence" value="ECO:0007669"/>
    <property type="project" value="TreeGrafter"/>
</dbReference>
<dbReference type="HAMAP" id="MF_01337_A">
    <property type="entry name" value="Ribosomal_uL18_A"/>
    <property type="match status" value="1"/>
</dbReference>
<dbReference type="PRINTS" id="PR00058">
    <property type="entry name" value="RIBOSOMALL5"/>
</dbReference>
<evidence type="ECO:0000313" key="4">
    <source>
        <dbReference type="EMBL" id="ABW98035.1"/>
    </source>
</evidence>
<evidence type="ECO:0000256" key="1">
    <source>
        <dbReference type="ARBA" id="ARBA00007116"/>
    </source>
</evidence>
<keyword evidence="2" id="KW-0689">Ribosomal protein</keyword>
<evidence type="ECO:0000256" key="3">
    <source>
        <dbReference type="ARBA" id="ARBA00023274"/>
    </source>
</evidence>
<comment type="similarity">
    <text evidence="1">Belongs to the universal ribosomal protein uL18 family.</text>
</comment>
<organism evidence="4 5">
    <name type="scientific">Hemiselmis andersenii</name>
    <name type="common">Cryptophyte alga</name>
    <dbReference type="NCBI Taxonomy" id="464988"/>
    <lineage>
        <taxon>Eukaryota</taxon>
        <taxon>Cryptophyceae</taxon>
        <taxon>Cryptomonadales</taxon>
        <taxon>Hemiselmidaceae</taxon>
        <taxon>Hemiselmis</taxon>
    </lineage>
</organism>
<dbReference type="InterPro" id="IPR057268">
    <property type="entry name" value="Ribosomal_L18"/>
</dbReference>